<dbReference type="Proteomes" id="UP000284403">
    <property type="component" value="Unassembled WGS sequence"/>
</dbReference>
<comment type="caution">
    <text evidence="2">The sequence shown here is derived from an EMBL/GenBank/DDBJ whole genome shotgun (WGS) entry which is preliminary data.</text>
</comment>
<evidence type="ECO:0000313" key="3">
    <source>
        <dbReference type="Proteomes" id="UP000284403"/>
    </source>
</evidence>
<feature type="compositionally biased region" description="Basic residues" evidence="1">
    <location>
        <begin position="19"/>
        <end position="30"/>
    </location>
</feature>
<dbReference type="GeneID" id="40314380"/>
<evidence type="ECO:0000256" key="1">
    <source>
        <dbReference type="SAM" id="MobiDB-lite"/>
    </source>
</evidence>
<protein>
    <submittedName>
        <fullName evidence="2">Uncharacterized protein</fullName>
    </submittedName>
</protein>
<gene>
    <name evidence="2" type="ORF">Tco025E_00769</name>
</gene>
<sequence>MKPKHAAPLMRQRAPSANRGRRRSRGKATIKKQGNLPPTTMHSPEELSRRVKQFASRKGSLGIPLCSQNYQEKRRPHTHLPRRFLRDNFKGASERSEGNVGCITAHFLIVKRFANAKTKYQPQNGPLPIIRAASFPKLLLLSQRDKNIIMRKSRHQRLLSHFPLEAAVSYFRRQRQLPSFTRCFLETVRPCRKSREGCVMKFQSPKKEKVEI</sequence>
<dbReference type="RefSeq" id="XP_029232170.1">
    <property type="nucleotide sequence ID" value="XM_029367709.1"/>
</dbReference>
<feature type="region of interest" description="Disordered" evidence="1">
    <location>
        <begin position="1"/>
        <end position="46"/>
    </location>
</feature>
<name>A0A3R7LLD0_9TRYP</name>
<proteinExistence type="predicted"/>
<dbReference type="AlphaFoldDB" id="A0A3R7LLD0"/>
<reference evidence="2 3" key="1">
    <citation type="journal article" date="2018" name="BMC Genomics">
        <title>Genomic comparison of Trypanosoma conorhini and Trypanosoma rangeli to Trypanosoma cruzi strains of high and low virulence.</title>
        <authorList>
            <person name="Bradwell K.R."/>
            <person name="Koparde V.N."/>
            <person name="Matveyev A.V."/>
            <person name="Serrano M.G."/>
            <person name="Alves J.M."/>
            <person name="Parikh H."/>
            <person name="Huang B."/>
            <person name="Lee V."/>
            <person name="Espinosa-Alvarez O."/>
            <person name="Ortiz P.A."/>
            <person name="Costa-Martins A.G."/>
            <person name="Teixeira M.M."/>
            <person name="Buck G.A."/>
        </authorList>
    </citation>
    <scope>NUCLEOTIDE SEQUENCE [LARGE SCALE GENOMIC DNA]</scope>
    <source>
        <strain evidence="2 3">025E</strain>
    </source>
</reference>
<keyword evidence="3" id="KW-1185">Reference proteome</keyword>
<evidence type="ECO:0000313" key="2">
    <source>
        <dbReference type="EMBL" id="RNF26964.1"/>
    </source>
</evidence>
<organism evidence="2 3">
    <name type="scientific">Trypanosoma conorhini</name>
    <dbReference type="NCBI Taxonomy" id="83891"/>
    <lineage>
        <taxon>Eukaryota</taxon>
        <taxon>Discoba</taxon>
        <taxon>Euglenozoa</taxon>
        <taxon>Kinetoplastea</taxon>
        <taxon>Metakinetoplastina</taxon>
        <taxon>Trypanosomatida</taxon>
        <taxon>Trypanosomatidae</taxon>
        <taxon>Trypanosoma</taxon>
    </lineage>
</organism>
<accession>A0A3R7LLD0</accession>
<dbReference type="EMBL" id="MKKU01000021">
    <property type="protein sequence ID" value="RNF26964.1"/>
    <property type="molecule type" value="Genomic_DNA"/>
</dbReference>